<dbReference type="InterPro" id="IPR020841">
    <property type="entry name" value="PKS_Beta-ketoAc_synthase_dom"/>
</dbReference>
<dbReference type="PROSITE" id="PS00606">
    <property type="entry name" value="KS3_1"/>
    <property type="match status" value="1"/>
</dbReference>
<comment type="pathway">
    <text evidence="1">Lipid metabolism; fatty acid biosynthesis.</text>
</comment>
<dbReference type="InterPro" id="IPR014031">
    <property type="entry name" value="Ketoacyl_synth_C"/>
</dbReference>
<dbReference type="Gene3D" id="3.40.47.10">
    <property type="match status" value="1"/>
</dbReference>
<dbReference type="Pfam" id="PF00109">
    <property type="entry name" value="ketoacyl-synt"/>
    <property type="match status" value="1"/>
</dbReference>
<evidence type="ECO:0000256" key="4">
    <source>
        <dbReference type="RuleBase" id="RU003694"/>
    </source>
</evidence>
<dbReference type="SUPFAM" id="SSF53901">
    <property type="entry name" value="Thiolase-like"/>
    <property type="match status" value="1"/>
</dbReference>
<dbReference type="Pfam" id="PF02801">
    <property type="entry name" value="Ketoacyl-synt_C"/>
    <property type="match status" value="1"/>
</dbReference>
<evidence type="ECO:0000259" key="5">
    <source>
        <dbReference type="PROSITE" id="PS52004"/>
    </source>
</evidence>
<dbReference type="NCBIfam" id="NF006618">
    <property type="entry name" value="PRK09185.1"/>
    <property type="match status" value="1"/>
</dbReference>
<comment type="caution">
    <text evidence="6">The sequence shown here is derived from an EMBL/GenBank/DDBJ whole genome shotgun (WGS) entry which is preliminary data.</text>
</comment>
<dbReference type="PROSITE" id="PS52004">
    <property type="entry name" value="KS3_2"/>
    <property type="match status" value="1"/>
</dbReference>
<dbReference type="InterPro" id="IPR016039">
    <property type="entry name" value="Thiolase-like"/>
</dbReference>
<dbReference type="InterPro" id="IPR018201">
    <property type="entry name" value="Ketoacyl_synth_AS"/>
</dbReference>
<evidence type="ECO:0000256" key="1">
    <source>
        <dbReference type="ARBA" id="ARBA00005194"/>
    </source>
</evidence>
<dbReference type="EMBL" id="BPFB01000016">
    <property type="protein sequence ID" value="GIU46375.1"/>
    <property type="molecule type" value="Genomic_DNA"/>
</dbReference>
<protein>
    <submittedName>
        <fullName evidence="6">Beta-ketoacyl-[acyl-carrier-protein] synthase II</fullName>
    </submittedName>
</protein>
<comment type="similarity">
    <text evidence="2 4">Belongs to the thiolase-like superfamily. Beta-ketoacyl-ACP synthases family.</text>
</comment>
<organism evidence="6 7">
    <name type="scientific">Shewanella algidipiscicola</name>
    <dbReference type="NCBI Taxonomy" id="614070"/>
    <lineage>
        <taxon>Bacteria</taxon>
        <taxon>Pseudomonadati</taxon>
        <taxon>Pseudomonadota</taxon>
        <taxon>Gammaproteobacteria</taxon>
        <taxon>Alteromonadales</taxon>
        <taxon>Shewanellaceae</taxon>
        <taxon>Shewanella</taxon>
    </lineage>
</organism>
<proteinExistence type="inferred from homology"/>
<accession>A0ABQ4PFM7</accession>
<dbReference type="InterPro" id="IPR014030">
    <property type="entry name" value="Ketoacyl_synth_N"/>
</dbReference>
<evidence type="ECO:0000256" key="2">
    <source>
        <dbReference type="ARBA" id="ARBA00008467"/>
    </source>
</evidence>
<evidence type="ECO:0000313" key="6">
    <source>
        <dbReference type="EMBL" id="GIU46375.1"/>
    </source>
</evidence>
<evidence type="ECO:0000256" key="3">
    <source>
        <dbReference type="ARBA" id="ARBA00022679"/>
    </source>
</evidence>
<name>A0ABQ4PFM7_9GAMM</name>
<reference evidence="6 7" key="1">
    <citation type="submission" date="2021-05" db="EMBL/GenBank/DDBJ databases">
        <title>Molecular characterization for Shewanella algae harboring chromosomal blaOXA-55-like strains isolated from clinical and environment sample.</title>
        <authorList>
            <person name="Ohama Y."/>
            <person name="Aoki K."/>
            <person name="Harada S."/>
            <person name="Moriya K."/>
            <person name="Ishii Y."/>
            <person name="Tateda K."/>
        </authorList>
    </citation>
    <scope>NUCLEOTIDE SEQUENCE [LARGE SCALE GENOMIC DNA]</scope>
    <source>
        <strain evidence="6 7">LMG 23746</strain>
    </source>
</reference>
<dbReference type="PANTHER" id="PTHR11712:SF320">
    <property type="entry name" value="BETA-KETOACYL SYNTHASE"/>
    <property type="match status" value="1"/>
</dbReference>
<evidence type="ECO:0000313" key="7">
    <source>
        <dbReference type="Proteomes" id="UP000761574"/>
    </source>
</evidence>
<sequence length="410" mass="43943">MSLSQTIRTNMMTEIAITHLGLCTPLGHTQEQVLQRLLDGDTQGMLWRDDLIPEQRILVGAVTSPLLAIPDPLLRFDCRNNQLLLVAAMQIEQQVTQAKAQYGADRIGIILGTSTSGIAKGEKALAYRAEHGVLPDDYLYSKQELGNSSDFLQHYFNLKGPCYTVSTACSSSAKVFASAKRLLAANLCDMVIVGGADSLCKLTLNGFNSLESISKGHCQPFSANRDGINIGEGAALFTLIRGRADVMLAGVGESSDAHHMSAPHPEGLGAIAAIEMALKQANISAKQIDYINLHGTATIKNDAMESRAIAQVFADDLPWVSSTKPLTGHALGAAGAIEAAFCYLLLSARNPSGRLPPQLGDQQWDDNNPPLRFVPAHSDNAQACALRYVMSNSFAFGGSNASVIFCRPEM</sequence>
<keyword evidence="7" id="KW-1185">Reference proteome</keyword>
<feature type="domain" description="Ketosynthase family 3 (KS3)" evidence="5">
    <location>
        <begin position="12"/>
        <end position="407"/>
    </location>
</feature>
<gene>
    <name evidence="6" type="ORF">TUM4630_16710</name>
</gene>
<dbReference type="PANTHER" id="PTHR11712">
    <property type="entry name" value="POLYKETIDE SYNTHASE-RELATED"/>
    <property type="match status" value="1"/>
</dbReference>
<dbReference type="Proteomes" id="UP000761574">
    <property type="component" value="Unassembled WGS sequence"/>
</dbReference>
<keyword evidence="3 4" id="KW-0808">Transferase</keyword>
<dbReference type="CDD" id="cd00834">
    <property type="entry name" value="KAS_I_II"/>
    <property type="match status" value="1"/>
</dbReference>
<dbReference type="SMART" id="SM00825">
    <property type="entry name" value="PKS_KS"/>
    <property type="match status" value="1"/>
</dbReference>
<dbReference type="InterPro" id="IPR000794">
    <property type="entry name" value="Beta-ketoacyl_synthase"/>
</dbReference>